<name>A0A1A9NEE6_9BURK</name>
<organism evidence="4 6">
    <name type="scientific">Paraburkholderia ginsengiterrae</name>
    <dbReference type="NCBI Taxonomy" id="1462993"/>
    <lineage>
        <taxon>Bacteria</taxon>
        <taxon>Pseudomonadati</taxon>
        <taxon>Pseudomonadota</taxon>
        <taxon>Betaproteobacteria</taxon>
        <taxon>Burkholderiales</taxon>
        <taxon>Burkholderiaceae</taxon>
        <taxon>Paraburkholderia</taxon>
    </lineage>
</organism>
<feature type="region of interest" description="Disordered" evidence="1">
    <location>
        <begin position="343"/>
        <end position="362"/>
    </location>
</feature>
<dbReference type="STRING" id="1462993.A6V36_15865"/>
<dbReference type="AlphaFoldDB" id="A0A1A9NEE6"/>
<dbReference type="OrthoDB" id="9786172at2"/>
<evidence type="ECO:0000313" key="6">
    <source>
        <dbReference type="Proteomes" id="UP000078116"/>
    </source>
</evidence>
<keyword evidence="5" id="KW-1185">Reference proteome</keyword>
<dbReference type="Proteomes" id="UP000078116">
    <property type="component" value="Unassembled WGS sequence"/>
</dbReference>
<gene>
    <name evidence="3" type="ORF">A6V36_15865</name>
    <name evidence="4" type="ORF">A6V37_18805</name>
</gene>
<dbReference type="InterPro" id="IPR029044">
    <property type="entry name" value="Nucleotide-diphossugar_trans"/>
</dbReference>
<protein>
    <submittedName>
        <fullName evidence="4">Glycosyl transferase family 2</fullName>
    </submittedName>
</protein>
<dbReference type="EMBL" id="LXJZ01000253">
    <property type="protein sequence ID" value="OAJ51500.1"/>
    <property type="molecule type" value="Genomic_DNA"/>
</dbReference>
<evidence type="ECO:0000259" key="2">
    <source>
        <dbReference type="Pfam" id="PF00535"/>
    </source>
</evidence>
<sequence length="362" mass="40186">MKPVDSGSDEKILSVVIPAFNVEHYIGVALKSILAQPRFEEIEVIVVDDGSTDGTLEQILKVKEGPGGHNITVIHQENQGVSAARNAGIARAKSRYIGFLDSDDELAASFTNIVMPLLDADTADIIEFNVGMVDSTGRRVGALVIVDDATAGQRTNSIEALLEFARICQVHSGARVYRRALWDGIEFPVDHVYEDCSAIPQVYKRARTLHGLRDELYYYRRRAGSITQVTTLRSVECVARFAGEALEKSKAGDDEAYWLALFHKFFANECFLTSRVDASVLPQALKLVEATAAKYRSFAAQHKAPLPPLRYRTQISMKRRVFGMKRLIKRTFGLELRPPKAAPRRVDRRVAQPAVGEPATDK</sequence>
<dbReference type="PANTHER" id="PTHR22916:SF3">
    <property type="entry name" value="UDP-GLCNAC:BETAGAL BETA-1,3-N-ACETYLGLUCOSAMINYLTRANSFERASE-LIKE PROTEIN 1"/>
    <property type="match status" value="1"/>
</dbReference>
<comment type="caution">
    <text evidence="4">The sequence shown here is derived from an EMBL/GenBank/DDBJ whole genome shotgun (WGS) entry which is preliminary data.</text>
</comment>
<dbReference type="Pfam" id="PF00535">
    <property type="entry name" value="Glycos_transf_2"/>
    <property type="match status" value="1"/>
</dbReference>
<reference evidence="5 6" key="1">
    <citation type="submission" date="2016-04" db="EMBL/GenBank/DDBJ databases">
        <title>Reclassification of Paraburkholderia panaciterrae (Farh et al. 2015) Dobritsa &amp; Samadpour 2016 as a later homotypic synonym of Paraburkholderia ginsengiterrae (Farh et al. 2015) Dobritsa &amp; Samadpour 2016.</title>
        <authorList>
            <person name="Dobritsa A.P."/>
            <person name="Kutumbaka K."/>
            <person name="Samadpour M."/>
        </authorList>
    </citation>
    <scope>NUCLEOTIDE SEQUENCE [LARGE SCALE GENOMIC DNA]</scope>
    <source>
        <strain evidence="4 6">DCY85</strain>
        <strain evidence="3 5">DCY85-1</strain>
    </source>
</reference>
<evidence type="ECO:0000313" key="4">
    <source>
        <dbReference type="EMBL" id="OAJ64514.1"/>
    </source>
</evidence>
<dbReference type="Gene3D" id="3.90.550.10">
    <property type="entry name" value="Spore Coat Polysaccharide Biosynthesis Protein SpsA, Chain A"/>
    <property type="match status" value="1"/>
</dbReference>
<dbReference type="GO" id="GO:0016758">
    <property type="term" value="F:hexosyltransferase activity"/>
    <property type="evidence" value="ECO:0007669"/>
    <property type="project" value="UniProtKB-ARBA"/>
</dbReference>
<dbReference type="Proteomes" id="UP000077961">
    <property type="component" value="Unassembled WGS sequence"/>
</dbReference>
<feature type="domain" description="Glycosyltransferase 2-like" evidence="2">
    <location>
        <begin position="14"/>
        <end position="133"/>
    </location>
</feature>
<dbReference type="PANTHER" id="PTHR22916">
    <property type="entry name" value="GLYCOSYLTRANSFERASE"/>
    <property type="match status" value="1"/>
</dbReference>
<proteinExistence type="predicted"/>
<evidence type="ECO:0000313" key="3">
    <source>
        <dbReference type="EMBL" id="OAJ51500.1"/>
    </source>
</evidence>
<dbReference type="CDD" id="cd00761">
    <property type="entry name" value="Glyco_tranf_GTA_type"/>
    <property type="match status" value="1"/>
</dbReference>
<evidence type="ECO:0000256" key="1">
    <source>
        <dbReference type="SAM" id="MobiDB-lite"/>
    </source>
</evidence>
<evidence type="ECO:0000313" key="5">
    <source>
        <dbReference type="Proteomes" id="UP000077961"/>
    </source>
</evidence>
<dbReference type="RefSeq" id="WP_064272394.1">
    <property type="nucleotide sequence ID" value="NZ_LXJZ01000253.1"/>
</dbReference>
<accession>A0A1A9NEE6</accession>
<dbReference type="SUPFAM" id="SSF53448">
    <property type="entry name" value="Nucleotide-diphospho-sugar transferases"/>
    <property type="match status" value="1"/>
</dbReference>
<dbReference type="EMBL" id="LXKA01000098">
    <property type="protein sequence ID" value="OAJ64514.1"/>
    <property type="molecule type" value="Genomic_DNA"/>
</dbReference>
<keyword evidence="4" id="KW-0808">Transferase</keyword>
<dbReference type="InterPro" id="IPR001173">
    <property type="entry name" value="Glyco_trans_2-like"/>
</dbReference>